<evidence type="ECO:0000256" key="2">
    <source>
        <dbReference type="ARBA" id="ARBA00022829"/>
    </source>
</evidence>
<dbReference type="PANTHER" id="PTHR12377:SF2">
    <property type="entry name" value="CYTOSOLIC IRON-SULFUR ASSEMBLY COMPONENT 2A"/>
    <property type="match status" value="1"/>
</dbReference>
<gene>
    <name evidence="4" type="ORF">NDN08_004723</name>
</gene>
<dbReference type="GO" id="GO:0007059">
    <property type="term" value="P:chromosome segregation"/>
    <property type="evidence" value="ECO:0007669"/>
    <property type="project" value="UniProtKB-KW"/>
</dbReference>
<organism evidence="4 5">
    <name type="scientific">Rhodosorus marinus</name>
    <dbReference type="NCBI Taxonomy" id="101924"/>
    <lineage>
        <taxon>Eukaryota</taxon>
        <taxon>Rhodophyta</taxon>
        <taxon>Stylonematophyceae</taxon>
        <taxon>Stylonematales</taxon>
        <taxon>Stylonemataceae</taxon>
        <taxon>Rhodosorus</taxon>
    </lineage>
</organism>
<sequence>MDNPNPEIRQVKRDVLRADSPLEETIYELLRDIRDPEHPNTLEELSVIEKENISISEPEEFMKAVVSVRFVPTVPHCSMASLIGLSIRSKIQDSDVLGEDYKLDVEVMEGTHDTGDEITKQLNDKERVAAALENQILRGLVDDCLRGVAHLRVVPQ</sequence>
<name>A0AAV8UM62_9RHOD</name>
<dbReference type="GO" id="GO:0051604">
    <property type="term" value="P:protein maturation"/>
    <property type="evidence" value="ECO:0007669"/>
    <property type="project" value="InterPro"/>
</dbReference>
<keyword evidence="5" id="KW-1185">Reference proteome</keyword>
<dbReference type="EMBL" id="JAMWBK010000007">
    <property type="protein sequence ID" value="KAJ8903621.1"/>
    <property type="molecule type" value="Genomic_DNA"/>
</dbReference>
<dbReference type="Gene3D" id="6.10.250.1280">
    <property type="match status" value="1"/>
</dbReference>
<comment type="similarity">
    <text evidence="1">Belongs to the MIP18 family.</text>
</comment>
<evidence type="ECO:0000259" key="3">
    <source>
        <dbReference type="Pfam" id="PF01883"/>
    </source>
</evidence>
<dbReference type="SUPFAM" id="SSF117916">
    <property type="entry name" value="Fe-S cluster assembly (FSCA) domain-like"/>
    <property type="match status" value="1"/>
</dbReference>
<keyword evidence="2" id="KW-0159">Chromosome partition</keyword>
<evidence type="ECO:0000313" key="5">
    <source>
        <dbReference type="Proteomes" id="UP001157974"/>
    </source>
</evidence>
<feature type="domain" description="MIP18 family-like" evidence="3">
    <location>
        <begin position="23"/>
        <end position="92"/>
    </location>
</feature>
<dbReference type="Gene3D" id="3.30.300.130">
    <property type="entry name" value="Fe-S cluster assembly (FSCA)"/>
    <property type="match status" value="1"/>
</dbReference>
<evidence type="ECO:0000256" key="1">
    <source>
        <dbReference type="ARBA" id="ARBA00010381"/>
    </source>
</evidence>
<dbReference type="InterPro" id="IPR002744">
    <property type="entry name" value="MIP18-like"/>
</dbReference>
<dbReference type="InterPro" id="IPR039796">
    <property type="entry name" value="MIP18"/>
</dbReference>
<protein>
    <recommendedName>
        <fullName evidence="3">MIP18 family-like domain-containing protein</fullName>
    </recommendedName>
</protein>
<dbReference type="Proteomes" id="UP001157974">
    <property type="component" value="Unassembled WGS sequence"/>
</dbReference>
<dbReference type="InterPro" id="IPR034904">
    <property type="entry name" value="FSCA_dom_sf"/>
</dbReference>
<dbReference type="AlphaFoldDB" id="A0AAV8UM62"/>
<proteinExistence type="inferred from homology"/>
<evidence type="ECO:0000313" key="4">
    <source>
        <dbReference type="EMBL" id="KAJ8903621.1"/>
    </source>
</evidence>
<reference evidence="4 5" key="1">
    <citation type="journal article" date="2023" name="Nat. Commun.">
        <title>Origin of minicircular mitochondrial genomes in red algae.</title>
        <authorList>
            <person name="Lee Y."/>
            <person name="Cho C.H."/>
            <person name="Lee Y.M."/>
            <person name="Park S.I."/>
            <person name="Yang J.H."/>
            <person name="West J.A."/>
            <person name="Bhattacharya D."/>
            <person name="Yoon H.S."/>
        </authorList>
    </citation>
    <scope>NUCLEOTIDE SEQUENCE [LARGE SCALE GENOMIC DNA]</scope>
    <source>
        <strain evidence="4 5">CCMP1338</strain>
        <tissue evidence="4">Whole cell</tissue>
    </source>
</reference>
<dbReference type="Pfam" id="PF01883">
    <property type="entry name" value="FeS_assembly_P"/>
    <property type="match status" value="1"/>
</dbReference>
<accession>A0AAV8UM62</accession>
<comment type="caution">
    <text evidence="4">The sequence shown here is derived from an EMBL/GenBank/DDBJ whole genome shotgun (WGS) entry which is preliminary data.</text>
</comment>
<dbReference type="PANTHER" id="PTHR12377">
    <property type="entry name" value="CYTOSOLIC IRON-SULFUR ASSEMBLY COMPONENT 2B-RELATED"/>
    <property type="match status" value="1"/>
</dbReference>